<dbReference type="GO" id="GO:0009423">
    <property type="term" value="P:chorismate biosynthetic process"/>
    <property type="evidence" value="ECO:0007669"/>
    <property type="project" value="UniProtKB-UniRule"/>
</dbReference>
<reference evidence="12" key="1">
    <citation type="submission" date="2014-08" db="EMBL/GenBank/DDBJ databases">
        <title>Draft genome sequences of Sphingobium herbicidovorans.</title>
        <authorList>
            <person name="Gan H.M."/>
            <person name="Gan H.Y."/>
            <person name="Savka M.A."/>
        </authorList>
    </citation>
    <scope>NUCLEOTIDE SEQUENCE [LARGE SCALE GENOMIC DNA]</scope>
    <source>
        <strain evidence="12">NBRC 16415</strain>
    </source>
</reference>
<dbReference type="Gene3D" id="3.40.50.300">
    <property type="entry name" value="P-loop containing nucleotide triphosphate hydrolases"/>
    <property type="match status" value="1"/>
</dbReference>
<dbReference type="AlphaFoldDB" id="A0A086PF71"/>
<comment type="similarity">
    <text evidence="2 11">Belongs to the shikimate kinase family.</text>
</comment>
<dbReference type="GO" id="GO:0000287">
    <property type="term" value="F:magnesium ion binding"/>
    <property type="evidence" value="ECO:0007669"/>
    <property type="project" value="UniProtKB-UniRule"/>
</dbReference>
<sequence>MRFASATGGCIAPSAMQRNSKSVSPQSKRGSIVLIGMMGVGKSTVGRRLAARLGLAFVDADEEIEKAAGMTISEMFSRYGESYFRDGERRVIARLLDDEPKVIATGGGAFMQDETRALILDQATAVWLDADIDTLVDRVSRREGRPLLAGKDPRVVLTELATVRNPVYALAPIHVKSIAAPHEVAVERILEKLTEWH</sequence>
<evidence type="ECO:0000256" key="3">
    <source>
        <dbReference type="ARBA" id="ARBA00012154"/>
    </source>
</evidence>
<keyword evidence="7 11" id="KW-0418">Kinase</keyword>
<keyword evidence="11" id="KW-0479">Metal-binding</keyword>
<comment type="caution">
    <text evidence="11">Lacks conserved residue(s) required for the propagation of feature annotation.</text>
</comment>
<evidence type="ECO:0000313" key="12">
    <source>
        <dbReference type="EMBL" id="KFG92039.1"/>
    </source>
</evidence>
<feature type="binding site" evidence="11">
    <location>
        <position position="85"/>
    </location>
    <ligand>
        <name>substrate</name>
    </ligand>
</feature>
<comment type="cofactor">
    <cofactor evidence="11">
        <name>Mg(2+)</name>
        <dbReference type="ChEBI" id="CHEBI:18420"/>
    </cofactor>
    <text evidence="11">Binds 1 Mg(2+) ion per subunit.</text>
</comment>
<keyword evidence="4 11" id="KW-0028">Amino-acid biosynthesis</keyword>
<dbReference type="GO" id="GO:0004765">
    <property type="term" value="F:shikimate kinase activity"/>
    <property type="evidence" value="ECO:0007669"/>
    <property type="project" value="UniProtKB-UniRule"/>
</dbReference>
<comment type="subcellular location">
    <subcellularLocation>
        <location evidence="11">Cytoplasm</location>
    </subcellularLocation>
</comment>
<feature type="binding site" evidence="11">
    <location>
        <position position="107"/>
    </location>
    <ligand>
        <name>substrate</name>
    </ligand>
</feature>
<comment type="pathway">
    <text evidence="1 11">Metabolic intermediate biosynthesis; chorismate biosynthesis; chorismate from D-erythrose 4-phosphate and phosphoenolpyruvate: step 5/7.</text>
</comment>
<keyword evidence="6 11" id="KW-0547">Nucleotide-binding</keyword>
<evidence type="ECO:0000256" key="1">
    <source>
        <dbReference type="ARBA" id="ARBA00004842"/>
    </source>
</evidence>
<dbReference type="CDD" id="cd00464">
    <property type="entry name" value="SK"/>
    <property type="match status" value="1"/>
</dbReference>
<evidence type="ECO:0000256" key="5">
    <source>
        <dbReference type="ARBA" id="ARBA00022679"/>
    </source>
</evidence>
<dbReference type="InterPro" id="IPR023000">
    <property type="entry name" value="Shikimate_kinase_CS"/>
</dbReference>
<dbReference type="STRING" id="76947.GCA_002080435_00728"/>
<feature type="binding site" evidence="11">
    <location>
        <position position="145"/>
    </location>
    <ligand>
        <name>ATP</name>
        <dbReference type="ChEBI" id="CHEBI:30616"/>
    </ligand>
</feature>
<keyword evidence="11" id="KW-0963">Cytoplasm</keyword>
<dbReference type="EMBL" id="JFZA02000001">
    <property type="protein sequence ID" value="KFG92039.1"/>
    <property type="molecule type" value="Genomic_DNA"/>
</dbReference>
<feature type="binding site" evidence="11">
    <location>
        <begin position="39"/>
        <end position="44"/>
    </location>
    <ligand>
        <name>ATP</name>
        <dbReference type="ChEBI" id="CHEBI:30616"/>
    </ligand>
</feature>
<dbReference type="PANTHER" id="PTHR21087:SF16">
    <property type="entry name" value="SHIKIMATE KINASE 1, CHLOROPLASTIC"/>
    <property type="match status" value="1"/>
</dbReference>
<evidence type="ECO:0000256" key="6">
    <source>
        <dbReference type="ARBA" id="ARBA00022741"/>
    </source>
</evidence>
<dbReference type="SUPFAM" id="SSF52540">
    <property type="entry name" value="P-loop containing nucleoside triphosphate hydrolases"/>
    <property type="match status" value="1"/>
</dbReference>
<comment type="function">
    <text evidence="11">Catalyzes the specific phosphorylation of the 3-hydroxyl group of shikimic acid using ATP as a cosubstrate.</text>
</comment>
<evidence type="ECO:0000256" key="8">
    <source>
        <dbReference type="ARBA" id="ARBA00022840"/>
    </source>
</evidence>
<evidence type="ECO:0000256" key="11">
    <source>
        <dbReference type="HAMAP-Rule" id="MF_00109"/>
    </source>
</evidence>
<evidence type="ECO:0000313" key="13">
    <source>
        <dbReference type="Proteomes" id="UP000024284"/>
    </source>
</evidence>
<dbReference type="GO" id="GO:0009073">
    <property type="term" value="P:aromatic amino acid family biosynthetic process"/>
    <property type="evidence" value="ECO:0007669"/>
    <property type="project" value="UniProtKB-KW"/>
</dbReference>
<feature type="binding site" evidence="11">
    <location>
        <position position="164"/>
    </location>
    <ligand>
        <name>substrate</name>
    </ligand>
</feature>
<dbReference type="GO" id="GO:0008652">
    <property type="term" value="P:amino acid biosynthetic process"/>
    <property type="evidence" value="ECO:0007669"/>
    <property type="project" value="UniProtKB-KW"/>
</dbReference>
<dbReference type="EC" id="2.7.1.71" evidence="3 11"/>
<dbReference type="UniPathway" id="UPA00053">
    <property type="reaction ID" value="UER00088"/>
</dbReference>
<proteinExistence type="inferred from homology"/>
<evidence type="ECO:0000256" key="9">
    <source>
        <dbReference type="ARBA" id="ARBA00023141"/>
    </source>
</evidence>
<dbReference type="PATRIC" id="fig|1219045.3.peg.294"/>
<organism evidence="12 13">
    <name type="scientific">Sphingobium herbicidovorans (strain ATCC 700291 / DSM 11019 / CCUG 56400 / KCTC 2939 / LMG 18315 / NBRC 16415 / MH)</name>
    <name type="common">Sphingomonas herbicidovorans</name>
    <dbReference type="NCBI Taxonomy" id="1219045"/>
    <lineage>
        <taxon>Bacteria</taxon>
        <taxon>Pseudomonadati</taxon>
        <taxon>Pseudomonadota</taxon>
        <taxon>Alphaproteobacteria</taxon>
        <taxon>Sphingomonadales</taxon>
        <taxon>Sphingomonadaceae</taxon>
        <taxon>Sphingobium</taxon>
    </lineage>
</organism>
<dbReference type="InterPro" id="IPR027417">
    <property type="entry name" value="P-loop_NTPase"/>
</dbReference>
<keyword evidence="8 11" id="KW-0067">ATP-binding</keyword>
<feature type="binding site" evidence="11">
    <location>
        <position position="61"/>
    </location>
    <ligand>
        <name>substrate</name>
    </ligand>
</feature>
<evidence type="ECO:0000256" key="7">
    <source>
        <dbReference type="ARBA" id="ARBA00022777"/>
    </source>
</evidence>
<dbReference type="eggNOG" id="COG0703">
    <property type="taxonomic scope" value="Bacteria"/>
</dbReference>
<comment type="catalytic activity">
    <reaction evidence="10 11">
        <text>shikimate + ATP = 3-phosphoshikimate + ADP + H(+)</text>
        <dbReference type="Rhea" id="RHEA:13121"/>
        <dbReference type="ChEBI" id="CHEBI:15378"/>
        <dbReference type="ChEBI" id="CHEBI:30616"/>
        <dbReference type="ChEBI" id="CHEBI:36208"/>
        <dbReference type="ChEBI" id="CHEBI:145989"/>
        <dbReference type="ChEBI" id="CHEBI:456216"/>
        <dbReference type="EC" id="2.7.1.71"/>
    </reaction>
</comment>
<gene>
    <name evidence="11 12" type="primary">aroK</name>
    <name evidence="12" type="ORF">BV98_000290</name>
</gene>
<evidence type="ECO:0000256" key="2">
    <source>
        <dbReference type="ARBA" id="ARBA00006997"/>
    </source>
</evidence>
<accession>A0A086PF71</accession>
<evidence type="ECO:0000256" key="10">
    <source>
        <dbReference type="ARBA" id="ARBA00048567"/>
    </source>
</evidence>
<dbReference type="PRINTS" id="PR01100">
    <property type="entry name" value="SHIKIMTKNASE"/>
</dbReference>
<dbReference type="PROSITE" id="PS01128">
    <property type="entry name" value="SHIKIMATE_KINASE"/>
    <property type="match status" value="1"/>
</dbReference>
<keyword evidence="9 11" id="KW-0057">Aromatic amino acid biosynthesis</keyword>
<dbReference type="HAMAP" id="MF_00109">
    <property type="entry name" value="Shikimate_kinase"/>
    <property type="match status" value="1"/>
</dbReference>
<dbReference type="PANTHER" id="PTHR21087">
    <property type="entry name" value="SHIKIMATE KINASE"/>
    <property type="match status" value="1"/>
</dbReference>
<dbReference type="NCBIfam" id="NF010552">
    <property type="entry name" value="PRK13946.1"/>
    <property type="match status" value="1"/>
</dbReference>
<dbReference type="InterPro" id="IPR000623">
    <property type="entry name" value="Shikimate_kinase/TSH1"/>
</dbReference>
<protein>
    <recommendedName>
        <fullName evidence="3 11">Shikimate kinase</fullName>
        <shortName evidence="11">SK</shortName>
        <ecNumber evidence="3 11">2.7.1.71</ecNumber>
    </recommendedName>
</protein>
<keyword evidence="5 11" id="KW-0808">Transferase</keyword>
<feature type="binding site" evidence="11">
    <location>
        <position position="43"/>
    </location>
    <ligand>
        <name>Mg(2+)</name>
        <dbReference type="ChEBI" id="CHEBI:18420"/>
    </ligand>
</feature>
<keyword evidence="13" id="KW-1185">Reference proteome</keyword>
<dbReference type="InterPro" id="IPR031322">
    <property type="entry name" value="Shikimate/glucono_kinase"/>
</dbReference>
<dbReference type="Pfam" id="PF01202">
    <property type="entry name" value="SKI"/>
    <property type="match status" value="1"/>
</dbReference>
<dbReference type="GO" id="GO:0005524">
    <property type="term" value="F:ATP binding"/>
    <property type="evidence" value="ECO:0007669"/>
    <property type="project" value="UniProtKB-UniRule"/>
</dbReference>
<dbReference type="Proteomes" id="UP000024284">
    <property type="component" value="Unassembled WGS sequence"/>
</dbReference>
<name>A0A086PF71_SPHHM</name>
<comment type="caution">
    <text evidence="12">The sequence shown here is derived from an EMBL/GenBank/DDBJ whole genome shotgun (WGS) entry which is preliminary data.</text>
</comment>
<keyword evidence="11" id="KW-0460">Magnesium</keyword>
<dbReference type="GO" id="GO:0005829">
    <property type="term" value="C:cytosol"/>
    <property type="evidence" value="ECO:0007669"/>
    <property type="project" value="TreeGrafter"/>
</dbReference>
<evidence type="ECO:0000256" key="4">
    <source>
        <dbReference type="ARBA" id="ARBA00022605"/>
    </source>
</evidence>
<comment type="subunit">
    <text evidence="11">Monomer.</text>
</comment>